<dbReference type="InterPro" id="IPR035647">
    <property type="entry name" value="EFG_III/V"/>
</dbReference>
<organism evidence="5 6">
    <name type="scientific">Rathayibacter festucae</name>
    <dbReference type="NCBI Taxonomy" id="110937"/>
    <lineage>
        <taxon>Bacteria</taxon>
        <taxon>Bacillati</taxon>
        <taxon>Actinomycetota</taxon>
        <taxon>Actinomycetes</taxon>
        <taxon>Micrococcales</taxon>
        <taxon>Microbacteriaceae</taxon>
        <taxon>Rathayibacter</taxon>
    </lineage>
</organism>
<dbReference type="InterPro" id="IPR006298">
    <property type="entry name" value="BipA"/>
</dbReference>
<dbReference type="Gene3D" id="3.40.50.300">
    <property type="entry name" value="P-loop containing nucleotide triphosphate hydrolases"/>
    <property type="match status" value="1"/>
</dbReference>
<dbReference type="EC" id="3.6.5.-" evidence="3"/>
<evidence type="ECO:0000256" key="2">
    <source>
        <dbReference type="ARBA" id="ARBA00023134"/>
    </source>
</evidence>
<dbReference type="Pfam" id="PF00679">
    <property type="entry name" value="EFG_C"/>
    <property type="match status" value="1"/>
</dbReference>
<dbReference type="InterPro" id="IPR005225">
    <property type="entry name" value="Small_GTP-bd"/>
</dbReference>
<dbReference type="SUPFAM" id="SSF54980">
    <property type="entry name" value="EF-G C-terminal domain-like"/>
    <property type="match status" value="2"/>
</dbReference>
<dbReference type="InterPro" id="IPR047041">
    <property type="entry name" value="BipA_GTP-bd_dom"/>
</dbReference>
<dbReference type="NCBIfam" id="TIGR00231">
    <property type="entry name" value="small_GTP"/>
    <property type="match status" value="1"/>
</dbReference>
<dbReference type="SUPFAM" id="SSF52540">
    <property type="entry name" value="P-loop containing nucleoside triphosphate hydrolases"/>
    <property type="match status" value="1"/>
</dbReference>
<keyword evidence="6" id="KW-1185">Reference proteome</keyword>
<keyword evidence="3" id="KW-0690">Ribosome biogenesis</keyword>
<reference evidence="6" key="1">
    <citation type="submission" date="2019-12" db="EMBL/GenBank/DDBJ databases">
        <title>Complete and draft genome sequences of new strains and members of some known species of the genus Rathayibacter isolated from plants.</title>
        <authorList>
            <person name="Tarlachkov S.V."/>
            <person name="Starodumova I.P."/>
            <person name="Dorofeeva L.V."/>
            <person name="Prisyazhnaya N.V."/>
            <person name="Leyn S."/>
            <person name="Zlamal J."/>
            <person name="Elan M."/>
            <person name="Osterman A.L."/>
            <person name="Nadler S."/>
            <person name="Subbotin S.A."/>
            <person name="Evtushenko L.I."/>
        </authorList>
    </citation>
    <scope>NUCLEOTIDE SEQUENCE [LARGE SCALE GENOMIC DNA]</scope>
    <source>
        <strain evidence="6">VKM Ac-2802</strain>
    </source>
</reference>
<comment type="subunit">
    <text evidence="3">Monomer.</text>
</comment>
<accession>A0ABX6H0Z8</accession>
<proteinExistence type="inferred from homology"/>
<dbReference type="Pfam" id="PF21018">
    <property type="entry name" value="BipA_C"/>
    <property type="match status" value="1"/>
</dbReference>
<dbReference type="Gene3D" id="3.30.70.870">
    <property type="entry name" value="Elongation Factor G (Translational Gtpase), domain 3"/>
    <property type="match status" value="1"/>
</dbReference>
<dbReference type="Gene3D" id="2.40.30.10">
    <property type="entry name" value="Translation factors"/>
    <property type="match status" value="1"/>
</dbReference>
<dbReference type="PANTHER" id="PTHR42908:SF8">
    <property type="entry name" value="TR-TYPE G DOMAIN-CONTAINING PROTEIN"/>
    <property type="match status" value="1"/>
</dbReference>
<comment type="similarity">
    <text evidence="3">Belongs to the TRAFAC class translation factor GTPase superfamily. Classic translation factor GTPase family. BipA subfamily.</text>
</comment>
<evidence type="ECO:0000256" key="3">
    <source>
        <dbReference type="HAMAP-Rule" id="MF_00849"/>
    </source>
</evidence>
<dbReference type="CDD" id="cd16263">
    <property type="entry name" value="BipA_III"/>
    <property type="match status" value="1"/>
</dbReference>
<dbReference type="CDD" id="cd01891">
    <property type="entry name" value="TypA_BipA"/>
    <property type="match status" value="1"/>
</dbReference>
<dbReference type="Gene3D" id="3.30.70.240">
    <property type="match status" value="1"/>
</dbReference>
<keyword evidence="3" id="KW-0820">tRNA-binding</keyword>
<dbReference type="PANTHER" id="PTHR42908">
    <property type="entry name" value="TRANSLATION ELONGATION FACTOR-RELATED"/>
    <property type="match status" value="1"/>
</dbReference>
<dbReference type="HAMAP" id="MF_00849">
    <property type="entry name" value="BipA"/>
    <property type="match status" value="1"/>
</dbReference>
<feature type="binding site" evidence="3">
    <location>
        <begin position="139"/>
        <end position="142"/>
    </location>
    <ligand>
        <name>GTP</name>
        <dbReference type="ChEBI" id="CHEBI:37565"/>
    </ligand>
</feature>
<dbReference type="InterPro" id="IPR031157">
    <property type="entry name" value="G_TR_CS"/>
</dbReference>
<dbReference type="Proteomes" id="UP000464597">
    <property type="component" value="Chromosome"/>
</dbReference>
<dbReference type="PRINTS" id="PR00315">
    <property type="entry name" value="ELONGATNFCT"/>
</dbReference>
<keyword evidence="3" id="KW-0378">Hydrolase</keyword>
<keyword evidence="3" id="KW-0963">Cytoplasm</keyword>
<evidence type="ECO:0000313" key="6">
    <source>
        <dbReference type="Proteomes" id="UP000464597"/>
    </source>
</evidence>
<evidence type="ECO:0000313" key="5">
    <source>
        <dbReference type="EMBL" id="QHC63454.1"/>
    </source>
</evidence>
<dbReference type="PROSITE" id="PS51722">
    <property type="entry name" value="G_TR_2"/>
    <property type="match status" value="1"/>
</dbReference>
<keyword evidence="3" id="KW-0694">RNA-binding</keyword>
<dbReference type="Pfam" id="PF03144">
    <property type="entry name" value="GTP_EFTU_D2"/>
    <property type="match status" value="1"/>
</dbReference>
<dbReference type="InterPro" id="IPR027417">
    <property type="entry name" value="P-loop_NTPase"/>
</dbReference>
<dbReference type="InterPro" id="IPR047042">
    <property type="entry name" value="BipA_II"/>
</dbReference>
<dbReference type="NCBIfam" id="TIGR01394">
    <property type="entry name" value="TypA_BipA"/>
    <property type="match status" value="1"/>
</dbReference>
<name>A0ABX6H0Z8_9MICO</name>
<keyword evidence="2 3" id="KW-0342">GTP-binding</keyword>
<dbReference type="Pfam" id="PF00009">
    <property type="entry name" value="GTP_EFTU"/>
    <property type="match status" value="1"/>
</dbReference>
<feature type="domain" description="Tr-type G" evidence="4">
    <location>
        <begin position="7"/>
        <end position="224"/>
    </location>
</feature>
<dbReference type="CDD" id="cd03691">
    <property type="entry name" value="BipA_TypA_II"/>
    <property type="match status" value="1"/>
</dbReference>
<dbReference type="EMBL" id="CP047180">
    <property type="protein sequence ID" value="QHC63454.1"/>
    <property type="molecule type" value="Genomic_DNA"/>
</dbReference>
<dbReference type="InterPro" id="IPR000795">
    <property type="entry name" value="T_Tr_GTP-bd_dom"/>
</dbReference>
<evidence type="ECO:0000256" key="1">
    <source>
        <dbReference type="ARBA" id="ARBA00022741"/>
    </source>
</evidence>
<dbReference type="SMART" id="SM00838">
    <property type="entry name" value="EFG_C"/>
    <property type="match status" value="1"/>
</dbReference>
<gene>
    <name evidence="5" type="primary">typA</name>
    <name evidence="3" type="synonym">bipA</name>
    <name evidence="5" type="ORF">GSU69_12685</name>
</gene>
<dbReference type="PROSITE" id="PS00301">
    <property type="entry name" value="G_TR_1"/>
    <property type="match status" value="1"/>
</dbReference>
<dbReference type="InterPro" id="IPR042116">
    <property type="entry name" value="TypA/BipA_C"/>
</dbReference>
<keyword evidence="1 3" id="KW-0547">Nucleotide-binding</keyword>
<protein>
    <recommendedName>
        <fullName evidence="3">Large ribosomal subunit assembly factor BipA</fullName>
        <ecNumber evidence="3">3.6.5.-</ecNumber>
    </recommendedName>
    <alternativeName>
        <fullName evidence="3">GTP-binding protein BipA</fullName>
    </alternativeName>
</protein>
<dbReference type="InterPro" id="IPR004161">
    <property type="entry name" value="EFTu-like_2"/>
</dbReference>
<comment type="subcellular location">
    <subcellularLocation>
        <location evidence="3">Cytoplasm</location>
    </subcellularLocation>
    <text evidence="3">Binds to ribosomes.</text>
</comment>
<comment type="function">
    <text evidence="3">A 50S ribosomal subunit assembly protein with GTPase activity, required for 50S subunit assembly at low temperatures, may also play a role in translation. Binds GTP and analogs. Binds the 70S ribosome between the 30S and 50S subunits, in a similar position as ribosome-bound EF-G; it contacts a number of ribosomal proteins, both rRNAs and the A-site tRNA.</text>
</comment>
<dbReference type="InterPro" id="IPR047043">
    <property type="entry name" value="BipA_III"/>
</dbReference>
<dbReference type="CDD" id="cd03710">
    <property type="entry name" value="BipA_TypA_C"/>
    <property type="match status" value="1"/>
</dbReference>
<dbReference type="InterPro" id="IPR000640">
    <property type="entry name" value="EFG_V-like"/>
</dbReference>
<dbReference type="InterPro" id="IPR048876">
    <property type="entry name" value="BipA_C"/>
</dbReference>
<dbReference type="RefSeq" id="WP_123445448.1">
    <property type="nucleotide sequence ID" value="NZ_CP047180.1"/>
</dbReference>
<keyword evidence="3" id="KW-0699">rRNA-binding</keyword>
<dbReference type="InterPro" id="IPR009000">
    <property type="entry name" value="Transl_B-barrel_sf"/>
</dbReference>
<evidence type="ECO:0000259" key="4">
    <source>
        <dbReference type="PROSITE" id="PS51722"/>
    </source>
</evidence>
<dbReference type="SUPFAM" id="SSF50447">
    <property type="entry name" value="Translation proteins"/>
    <property type="match status" value="1"/>
</dbReference>
<dbReference type="Gene3D" id="2.40.50.250">
    <property type="entry name" value="bipa protein"/>
    <property type="match status" value="1"/>
</dbReference>
<feature type="binding site" evidence="3">
    <location>
        <begin position="19"/>
        <end position="24"/>
    </location>
    <ligand>
        <name>GTP</name>
        <dbReference type="ChEBI" id="CHEBI:37565"/>
    </ligand>
</feature>
<sequence>MASATRSDLRNVAIVAHVDHGKTTLVDAMLKQTNSFDAHAHVDERAMDSNELEREKGITILAKNTAVSYSGKHAVDGPITINVIDTPGHADFGGEVERGLSMVDGVCLLVDASEGPLPQTRFVLRKALEAKLPVILLVNKTDRPDARIDEVVAESQDLLLGLASDMADDVPDLDLDAILDVPVVYASGKAGRASANKPEDGTLPDAEDLEPLFEAILKHIPAPTFDDEAPLQAHVTNLDASPFLGRLALLRVFNGTIKKGQTVAWVHHDGSHTNARITELLITKALDRYPAETAGPGDIVAIAGFPEITIGETIADPEDIRPLPAITVDDPAISMTIGTNTSPLVGKVKGHKLTARMVKDRLDRELIGNVSLKVLDIGRPDSWEVQGRGELALAILVEQMRREGFELTVGKPQVVTRQVDGKVHEPFEHLTIDAPEEYLGAITQLLAARKGRMENMANHGTGWVRMEFIVPSRGLIGFRTEFLTTTRGTGIANAILHGYEPWAGAIVTRNNGSIVADRTGVVTPFAIIALQERMTFFVNPTEEVYEGMVIGENSRNDDMDVNITKEKKLTNMRQSTSDTFESMTPSRQLTLEECLEFAREDECVEVTPEIVRIRKVELDANARARATSRLKKQA</sequence>
<comment type="catalytic activity">
    <reaction evidence="3">
        <text>GTP + H2O = GDP + phosphate + H(+)</text>
        <dbReference type="Rhea" id="RHEA:19669"/>
        <dbReference type="ChEBI" id="CHEBI:15377"/>
        <dbReference type="ChEBI" id="CHEBI:15378"/>
        <dbReference type="ChEBI" id="CHEBI:37565"/>
        <dbReference type="ChEBI" id="CHEBI:43474"/>
        <dbReference type="ChEBI" id="CHEBI:58189"/>
    </reaction>
</comment>
<dbReference type="InterPro" id="IPR035651">
    <property type="entry name" value="BipA_V"/>
</dbReference>